<feature type="domain" description="F-box" evidence="1">
    <location>
        <begin position="14"/>
        <end position="53"/>
    </location>
</feature>
<comment type="caution">
    <text evidence="2">The sequence shown here is derived from an EMBL/GenBank/DDBJ whole genome shotgun (WGS) entry which is preliminary data.</text>
</comment>
<proteinExistence type="predicted"/>
<organism evidence="2 3">
    <name type="scientific">Digitaria exilis</name>
    <dbReference type="NCBI Taxonomy" id="1010633"/>
    <lineage>
        <taxon>Eukaryota</taxon>
        <taxon>Viridiplantae</taxon>
        <taxon>Streptophyta</taxon>
        <taxon>Embryophyta</taxon>
        <taxon>Tracheophyta</taxon>
        <taxon>Spermatophyta</taxon>
        <taxon>Magnoliopsida</taxon>
        <taxon>Liliopsida</taxon>
        <taxon>Poales</taxon>
        <taxon>Poaceae</taxon>
        <taxon>PACMAD clade</taxon>
        <taxon>Panicoideae</taxon>
        <taxon>Panicodae</taxon>
        <taxon>Paniceae</taxon>
        <taxon>Anthephorinae</taxon>
        <taxon>Digitaria</taxon>
    </lineage>
</organism>
<dbReference type="EMBL" id="JACEFO010001601">
    <property type="protein sequence ID" value="KAF8733315.1"/>
    <property type="molecule type" value="Genomic_DNA"/>
</dbReference>
<reference evidence="2" key="1">
    <citation type="submission" date="2020-07" db="EMBL/GenBank/DDBJ databases">
        <title>Genome sequence and genetic diversity analysis of an under-domesticated orphan crop, white fonio (Digitaria exilis).</title>
        <authorList>
            <person name="Bennetzen J.L."/>
            <person name="Chen S."/>
            <person name="Ma X."/>
            <person name="Wang X."/>
            <person name="Yssel A.E.J."/>
            <person name="Chaluvadi S.R."/>
            <person name="Johnson M."/>
            <person name="Gangashetty P."/>
            <person name="Hamidou F."/>
            <person name="Sanogo M.D."/>
            <person name="Zwaenepoel A."/>
            <person name="Wallace J."/>
            <person name="Van De Peer Y."/>
            <person name="Van Deynze A."/>
        </authorList>
    </citation>
    <scope>NUCLEOTIDE SEQUENCE</scope>
    <source>
        <tissue evidence="2">Leaves</tissue>
    </source>
</reference>
<dbReference type="Proteomes" id="UP000636709">
    <property type="component" value="Unassembled WGS sequence"/>
</dbReference>
<accession>A0A835KL30</accession>
<dbReference type="OrthoDB" id="1041001at2759"/>
<dbReference type="InterPro" id="IPR055312">
    <property type="entry name" value="FBL15-like"/>
</dbReference>
<protein>
    <recommendedName>
        <fullName evidence="1">F-box domain-containing protein</fullName>
    </recommendedName>
</protein>
<dbReference type="Pfam" id="PF00646">
    <property type="entry name" value="F-box"/>
    <property type="match status" value="1"/>
</dbReference>
<evidence type="ECO:0000313" key="2">
    <source>
        <dbReference type="EMBL" id="KAF8733315.1"/>
    </source>
</evidence>
<dbReference type="InterPro" id="IPR001810">
    <property type="entry name" value="F-box_dom"/>
</dbReference>
<gene>
    <name evidence="2" type="ORF">HU200_014919</name>
</gene>
<keyword evidence="3" id="KW-1185">Reference proteome</keyword>
<dbReference type="PANTHER" id="PTHR34709">
    <property type="entry name" value="OS10G0396666 PROTEIN"/>
    <property type="match status" value="1"/>
</dbReference>
<dbReference type="AlphaFoldDB" id="A0A835KL30"/>
<dbReference type="PANTHER" id="PTHR34709:SF68">
    <property type="entry name" value="OS07G0550432 PROTEIN"/>
    <property type="match status" value="1"/>
</dbReference>
<evidence type="ECO:0000259" key="1">
    <source>
        <dbReference type="Pfam" id="PF00646"/>
    </source>
</evidence>
<name>A0A835KL30_9POAL</name>
<evidence type="ECO:0000313" key="3">
    <source>
        <dbReference type="Proteomes" id="UP000636709"/>
    </source>
</evidence>
<dbReference type="SUPFAM" id="SSF81383">
    <property type="entry name" value="F-box domain"/>
    <property type="match status" value="1"/>
</dbReference>
<dbReference type="InterPro" id="IPR036047">
    <property type="entry name" value="F-box-like_dom_sf"/>
</dbReference>
<sequence>MGEDGRRRSCEDLISGLPDELLHGILVRLRCARAAARTSVLSRRWRRVWTHLPELHLDDPASSPDTVDGALAGYLAPDLWRLSISPAADLDYRVLAWRAAPWLRFAAERVVGELRLRYVSSRPRRLNPEADLELPACGRAQAITLFLGVEWRLRPRPGGLFSALAALTIRESLMIDGTDLSSLNEVEINCHEDFHEGLEFVELLFRCNAKVQKLVINYKVSGTPKTEVCEKVRNMCRPNVKVKFYVFPDGPHGRRVLFDRVERFDPSPAPDGYGATTPMADAAISHPSRLRCLPAPDSRRLWKASLRTSSP</sequence>